<keyword evidence="5" id="KW-1185">Reference proteome</keyword>
<evidence type="ECO:0000259" key="3">
    <source>
        <dbReference type="Pfam" id="PF07484"/>
    </source>
</evidence>
<dbReference type="AlphaFoldDB" id="A0A918WNC6"/>
<dbReference type="InterPro" id="IPR037053">
    <property type="entry name" value="Phage_tail_collar_dom_sf"/>
</dbReference>
<dbReference type="InterPro" id="IPR011083">
    <property type="entry name" value="Phage_tail_collar_dom"/>
</dbReference>
<proteinExistence type="predicted"/>
<gene>
    <name evidence="4" type="ORF">GCM10007100_36160</name>
</gene>
<dbReference type="EMBL" id="BMXI01000019">
    <property type="protein sequence ID" value="GHC65200.1"/>
    <property type="molecule type" value="Genomic_DNA"/>
</dbReference>
<feature type="signal peptide" evidence="2">
    <location>
        <begin position="1"/>
        <end position="18"/>
    </location>
</feature>
<dbReference type="SUPFAM" id="SSF88874">
    <property type="entry name" value="Receptor-binding domain of short tail fibre protein gp12"/>
    <property type="match status" value="1"/>
</dbReference>
<evidence type="ECO:0000256" key="1">
    <source>
        <dbReference type="SAM" id="MobiDB-lite"/>
    </source>
</evidence>
<organism evidence="4 5">
    <name type="scientific">Roseibacillus persicicus</name>
    <dbReference type="NCBI Taxonomy" id="454148"/>
    <lineage>
        <taxon>Bacteria</taxon>
        <taxon>Pseudomonadati</taxon>
        <taxon>Verrucomicrobiota</taxon>
        <taxon>Verrucomicrobiia</taxon>
        <taxon>Verrucomicrobiales</taxon>
        <taxon>Verrucomicrobiaceae</taxon>
        <taxon>Roseibacillus</taxon>
    </lineage>
</organism>
<dbReference type="Pfam" id="PF07484">
    <property type="entry name" value="Collar"/>
    <property type="match status" value="1"/>
</dbReference>
<evidence type="ECO:0000313" key="4">
    <source>
        <dbReference type="EMBL" id="GHC65200.1"/>
    </source>
</evidence>
<feature type="region of interest" description="Disordered" evidence="1">
    <location>
        <begin position="296"/>
        <end position="316"/>
    </location>
</feature>
<evidence type="ECO:0000313" key="5">
    <source>
        <dbReference type="Proteomes" id="UP000644507"/>
    </source>
</evidence>
<dbReference type="Gene3D" id="3.90.1340.10">
    <property type="entry name" value="Phage tail collar domain"/>
    <property type="match status" value="1"/>
</dbReference>
<accession>A0A918WNC6</accession>
<reference evidence="4" key="2">
    <citation type="submission" date="2020-09" db="EMBL/GenBank/DDBJ databases">
        <authorList>
            <person name="Sun Q."/>
            <person name="Kim S."/>
        </authorList>
    </citation>
    <scope>NUCLEOTIDE SEQUENCE</scope>
    <source>
        <strain evidence="4">KCTC 12988</strain>
    </source>
</reference>
<keyword evidence="2" id="KW-0732">Signal</keyword>
<feature type="chain" id="PRO_5037873288" description="Phage tail collar domain-containing protein" evidence="2">
    <location>
        <begin position="19"/>
        <end position="329"/>
    </location>
</feature>
<feature type="compositionally biased region" description="Low complexity" evidence="1">
    <location>
        <begin position="232"/>
        <end position="245"/>
    </location>
</feature>
<protein>
    <recommendedName>
        <fullName evidence="3">Phage tail collar domain-containing protein</fullName>
    </recommendedName>
</protein>
<feature type="domain" description="Phage tail collar" evidence="3">
    <location>
        <begin position="151"/>
        <end position="207"/>
    </location>
</feature>
<evidence type="ECO:0000256" key="2">
    <source>
        <dbReference type="SAM" id="SignalP"/>
    </source>
</evidence>
<name>A0A918WNC6_9BACT</name>
<reference evidence="4" key="1">
    <citation type="journal article" date="2014" name="Int. J. Syst. Evol. Microbiol.">
        <title>Complete genome sequence of Corynebacterium casei LMG S-19264T (=DSM 44701T), isolated from a smear-ripened cheese.</title>
        <authorList>
            <consortium name="US DOE Joint Genome Institute (JGI-PGF)"/>
            <person name="Walter F."/>
            <person name="Albersmeier A."/>
            <person name="Kalinowski J."/>
            <person name="Ruckert C."/>
        </authorList>
    </citation>
    <scope>NUCLEOTIDE SEQUENCE</scope>
    <source>
        <strain evidence="4">KCTC 12988</strain>
    </source>
</reference>
<dbReference type="RefSeq" id="WP_189573346.1">
    <property type="nucleotide sequence ID" value="NZ_BMXI01000019.1"/>
</dbReference>
<dbReference type="Proteomes" id="UP000644507">
    <property type="component" value="Unassembled WGS sequence"/>
</dbReference>
<feature type="region of interest" description="Disordered" evidence="1">
    <location>
        <begin position="202"/>
        <end position="247"/>
    </location>
</feature>
<sequence>MRKSFSIIFLPLLFNLYALDFATAELFCYSSKLTKKDGTAFQNGQYQLSFHIWDNQNAGGFLWGRSLPVQLVDGNFNTLLGDNTGATIPSARFNQIADAFSLPETFIEVTIETLPDGSTSASGTATFPRQRIASGAYSFRAKKADNGVPVGTVVAFAGVNVPEGWMLCDGTALDRTEHPELFAAIATAHGAPSESTFNLPDYRGRFLRGVDGPDGPDGTNSDRDPDSTTRTAMASGGSAGNAPGSVQADDFKAHRHLTTRHDNANTVDLDSPDETIARQRYQGQPGLHNANFEYDLGGHTEEPNVGRTSQSGGAETRPANAYVNYIIKY</sequence>
<comment type="caution">
    <text evidence="4">The sequence shown here is derived from an EMBL/GenBank/DDBJ whole genome shotgun (WGS) entry which is preliminary data.</text>
</comment>